<dbReference type="InterPro" id="IPR006437">
    <property type="entry name" value="Phage_terminase_lsu"/>
</dbReference>
<dbReference type="PANTHER" id="PTHR39184">
    <property type="match status" value="1"/>
</dbReference>
<dbReference type="AlphaFoldDB" id="A0A379LJ00"/>
<proteinExistence type="predicted"/>
<dbReference type="InterPro" id="IPR027417">
    <property type="entry name" value="P-loop_NTPase"/>
</dbReference>
<dbReference type="PANTHER" id="PTHR39184:SF1">
    <property type="entry name" value="PBSX PHAGE TERMINASE LARGE SUBUNIT"/>
    <property type="match status" value="1"/>
</dbReference>
<protein>
    <submittedName>
        <fullName evidence="3">Phage terminase, large subunit, PBSX family</fullName>
    </submittedName>
</protein>
<name>A0A379LJ00_9GAMM</name>
<feature type="domain" description="Phage terminase large subunit N-terminal" evidence="2">
    <location>
        <begin position="20"/>
        <end position="194"/>
    </location>
</feature>
<dbReference type="Proteomes" id="UP000254123">
    <property type="component" value="Unassembled WGS sequence"/>
</dbReference>
<evidence type="ECO:0000259" key="2">
    <source>
        <dbReference type="Pfam" id="PF04466"/>
    </source>
</evidence>
<organism evidence="3 4">
    <name type="scientific">Psychrobacter phenylpyruvicus</name>
    <dbReference type="NCBI Taxonomy" id="29432"/>
    <lineage>
        <taxon>Bacteria</taxon>
        <taxon>Pseudomonadati</taxon>
        <taxon>Pseudomonadota</taxon>
        <taxon>Gammaproteobacteria</taxon>
        <taxon>Moraxellales</taxon>
        <taxon>Moraxellaceae</taxon>
        <taxon>Psychrobacter</taxon>
    </lineage>
</organism>
<keyword evidence="4" id="KW-1185">Reference proteome</keyword>
<dbReference type="EMBL" id="UGVC01000001">
    <property type="protein sequence ID" value="SUD90401.1"/>
    <property type="molecule type" value="Genomic_DNA"/>
</dbReference>
<evidence type="ECO:0000313" key="4">
    <source>
        <dbReference type="Proteomes" id="UP000254123"/>
    </source>
</evidence>
<dbReference type="Pfam" id="PF04466">
    <property type="entry name" value="Terminase_3"/>
    <property type="match status" value="1"/>
</dbReference>
<gene>
    <name evidence="3" type="ORF">NCTC10526_00727</name>
</gene>
<dbReference type="InterPro" id="IPR052380">
    <property type="entry name" value="Viral_DNA_packaging_terminase"/>
</dbReference>
<reference evidence="3 4" key="1">
    <citation type="submission" date="2018-06" db="EMBL/GenBank/DDBJ databases">
        <authorList>
            <consortium name="Pathogen Informatics"/>
            <person name="Doyle S."/>
        </authorList>
    </citation>
    <scope>NUCLEOTIDE SEQUENCE [LARGE SCALE GENOMIC DNA]</scope>
    <source>
        <strain evidence="3 4">NCTC10526</strain>
    </source>
</reference>
<dbReference type="Gene3D" id="3.30.420.280">
    <property type="match status" value="1"/>
</dbReference>
<dbReference type="Gene3D" id="3.40.50.300">
    <property type="entry name" value="P-loop containing nucleotide triphosphate hydrolases"/>
    <property type="match status" value="1"/>
</dbReference>
<dbReference type="InterPro" id="IPR035412">
    <property type="entry name" value="Terminase_L_N"/>
</dbReference>
<accession>A0A379LJ00</accession>
<evidence type="ECO:0000256" key="1">
    <source>
        <dbReference type="SAM" id="MobiDB-lite"/>
    </source>
</evidence>
<dbReference type="NCBIfam" id="TIGR01547">
    <property type="entry name" value="phage_term_2"/>
    <property type="match status" value="1"/>
</dbReference>
<sequence length="427" mass="48704">MSDVVVTFPKKFKAFDKPCRYKFARGGRGSGKSWSVAKKLLLIGTQKPTRILCTREVQKSIKQSVHQLLKDQINGMGLDSFYQVLETEIRGLNGTRIYFSGLSDMTADSIKSFEGVDICWIEEGQAITDKSLKILTPTIRAEGSEIWVTYNPQLDSDPIHQMANAERDDTITIDVNWYDNPWFPAVLNDERLHAKATLPTAEYEHIWEGKCMPAVEGAIYFNEIADAEAKGRVTRLQYDPMLKVHTIWDLGFNDSMFITFVQRVASEIRIIHAIEDNQRTLVDYVESDIKPLNYNWGSDWLPHDGFAKRHQSGKSDAEVMLALGRKVIAIPNMDIESGIRRGREVFPRVYFNKESPGVMRLVECLKRYRRHVSKATGEPSRPVHDEYSHGADNYRYIAIVADKLTNDADRKPNLPPPPPKRRGGWQS</sequence>
<dbReference type="STRING" id="1123034.GCA_000685805_00533"/>
<feature type="region of interest" description="Disordered" evidence="1">
    <location>
        <begin position="406"/>
        <end position="427"/>
    </location>
</feature>
<dbReference type="RefSeq" id="WP_081794346.1">
    <property type="nucleotide sequence ID" value="NZ_CAJHAQ010000001.1"/>
</dbReference>
<evidence type="ECO:0000313" key="3">
    <source>
        <dbReference type="EMBL" id="SUD90401.1"/>
    </source>
</evidence>